<evidence type="ECO:0000256" key="3">
    <source>
        <dbReference type="ARBA" id="ARBA00022475"/>
    </source>
</evidence>
<keyword evidence="4 7" id="KW-0812">Transmembrane</keyword>
<evidence type="ECO:0000256" key="1">
    <source>
        <dbReference type="ARBA" id="ARBA00004651"/>
    </source>
</evidence>
<dbReference type="Gene3D" id="1.20.1250.20">
    <property type="entry name" value="MFS general substrate transporter like domains"/>
    <property type="match status" value="1"/>
</dbReference>
<sequence>MKGHLFSPLKVRPFRLLMTGQIFSDLGNWLDFIALNAILVFQWKTGPGEMGIFLVVFGLPWIVCGPLLAVWSDRYPRKTIMICCDIARVLLVLGLYWVDNYSLLLLLVFLKGTCGAMFDPARQGVIRSTVPTHLLKQANALSQTVLTATKVLGPSLGATLLMMTSPQTAFLVEAVGFALSACFLMFLPKTRQVVVEERNTQPFWLEFREGIGHIGTRPVLLFGLICSSIAMWMIFLIEGLGSVWTRVMGMPSTAYGTLVAVIGCGNVIGSLVVGAWRKAPPHPLGLILGSHVVFGLLTMVSGLGSLGWMPQNLVLYACVWGMVGFANPFSTVSFSTLLQTETPEHLMGRVSSVVTAVQNAAILIAPLIGAWLAEWIGVSRVFIVSGAGLILYAMIMSIRLPRLLRSTKTVPAERQHSLPM</sequence>
<gene>
    <name evidence="8" type="ORF">NWF35_15990</name>
</gene>
<feature type="transmembrane region" description="Helical" evidence="7">
    <location>
        <begin position="350"/>
        <end position="372"/>
    </location>
</feature>
<feature type="transmembrane region" description="Helical" evidence="7">
    <location>
        <begin position="378"/>
        <end position="398"/>
    </location>
</feature>
<dbReference type="RefSeq" id="WP_301240459.1">
    <property type="nucleotide sequence ID" value="NZ_JANRHH010000054.1"/>
</dbReference>
<evidence type="ECO:0000256" key="7">
    <source>
        <dbReference type="SAM" id="Phobius"/>
    </source>
</evidence>
<evidence type="ECO:0000256" key="5">
    <source>
        <dbReference type="ARBA" id="ARBA00022989"/>
    </source>
</evidence>
<feature type="transmembrane region" description="Helical" evidence="7">
    <location>
        <begin position="257"/>
        <end position="276"/>
    </location>
</feature>
<name>A0ABT8ISD2_9BACL</name>
<feature type="transmembrane region" description="Helical" evidence="7">
    <location>
        <begin position="314"/>
        <end position="338"/>
    </location>
</feature>
<feature type="transmembrane region" description="Helical" evidence="7">
    <location>
        <begin position="50"/>
        <end position="72"/>
    </location>
</feature>
<comment type="subcellular location">
    <subcellularLocation>
        <location evidence="1">Cell membrane</location>
        <topology evidence="1">Multi-pass membrane protein</topology>
    </subcellularLocation>
</comment>
<dbReference type="EMBL" id="JANRHH010000054">
    <property type="protein sequence ID" value="MDN4595366.1"/>
    <property type="molecule type" value="Genomic_DNA"/>
</dbReference>
<dbReference type="PRINTS" id="PR01988">
    <property type="entry name" value="EXPORTERBACE"/>
</dbReference>
<accession>A0ABT8ISD2</accession>
<keyword evidence="2" id="KW-0813">Transport</keyword>
<keyword evidence="9" id="KW-1185">Reference proteome</keyword>
<keyword evidence="3" id="KW-1003">Cell membrane</keyword>
<dbReference type="InterPro" id="IPR022324">
    <property type="entry name" value="Bacilysin_exporter_BacE_put"/>
</dbReference>
<dbReference type="Pfam" id="PF07690">
    <property type="entry name" value="MFS_1"/>
    <property type="match status" value="1"/>
</dbReference>
<evidence type="ECO:0000256" key="4">
    <source>
        <dbReference type="ARBA" id="ARBA00022692"/>
    </source>
</evidence>
<proteinExistence type="predicted"/>
<reference evidence="8" key="1">
    <citation type="submission" date="2022-08" db="EMBL/GenBank/DDBJ databases">
        <title>Polycladomyces zharkentsis sp. nov., a novel thermophilic CMC and starch-degrading bacterium isolated from a geothermal spring in Kazakhstan.</title>
        <authorList>
            <person name="Mashzhan A."/>
            <person name="Kistaubaeva A."/>
            <person name="Javier-Lopez R."/>
            <person name="Birkeland N.-K."/>
        </authorList>
    </citation>
    <scope>NUCLEOTIDE SEQUENCE</scope>
    <source>
        <strain evidence="8">KSR 13</strain>
    </source>
</reference>
<evidence type="ECO:0000256" key="6">
    <source>
        <dbReference type="ARBA" id="ARBA00023136"/>
    </source>
</evidence>
<evidence type="ECO:0000313" key="8">
    <source>
        <dbReference type="EMBL" id="MDN4595366.1"/>
    </source>
</evidence>
<dbReference type="Proteomes" id="UP001174196">
    <property type="component" value="Unassembled WGS sequence"/>
</dbReference>
<keyword evidence="5 7" id="KW-1133">Transmembrane helix</keyword>
<dbReference type="InterPro" id="IPR011701">
    <property type="entry name" value="MFS"/>
</dbReference>
<dbReference type="InterPro" id="IPR036259">
    <property type="entry name" value="MFS_trans_sf"/>
</dbReference>
<evidence type="ECO:0000256" key="2">
    <source>
        <dbReference type="ARBA" id="ARBA00022448"/>
    </source>
</evidence>
<comment type="caution">
    <text evidence="8">The sequence shown here is derived from an EMBL/GenBank/DDBJ whole genome shotgun (WGS) entry which is preliminary data.</text>
</comment>
<dbReference type="CDD" id="cd06173">
    <property type="entry name" value="MFS_MefA_like"/>
    <property type="match status" value="1"/>
</dbReference>
<feature type="transmembrane region" description="Helical" evidence="7">
    <location>
        <begin position="288"/>
        <end position="308"/>
    </location>
</feature>
<evidence type="ECO:0000313" key="9">
    <source>
        <dbReference type="Proteomes" id="UP001174196"/>
    </source>
</evidence>
<feature type="transmembrane region" description="Helical" evidence="7">
    <location>
        <begin position="218"/>
        <end position="237"/>
    </location>
</feature>
<dbReference type="SUPFAM" id="SSF103473">
    <property type="entry name" value="MFS general substrate transporter"/>
    <property type="match status" value="1"/>
</dbReference>
<dbReference type="PANTHER" id="PTHR43266:SF2">
    <property type="entry name" value="MAJOR FACILITATOR SUPERFAMILY (MFS) PROFILE DOMAIN-CONTAINING PROTEIN"/>
    <property type="match status" value="1"/>
</dbReference>
<organism evidence="8 9">
    <name type="scientific">Polycladomyces subterraneus</name>
    <dbReference type="NCBI Taxonomy" id="1016997"/>
    <lineage>
        <taxon>Bacteria</taxon>
        <taxon>Bacillati</taxon>
        <taxon>Bacillota</taxon>
        <taxon>Bacilli</taxon>
        <taxon>Bacillales</taxon>
        <taxon>Thermoactinomycetaceae</taxon>
        <taxon>Polycladomyces</taxon>
    </lineage>
</organism>
<feature type="transmembrane region" description="Helical" evidence="7">
    <location>
        <begin position="169"/>
        <end position="188"/>
    </location>
</feature>
<protein>
    <submittedName>
        <fullName evidence="8">MFS transporter</fullName>
    </submittedName>
</protein>
<keyword evidence="6 7" id="KW-0472">Membrane</keyword>
<dbReference type="PANTHER" id="PTHR43266">
    <property type="entry name" value="MACROLIDE-EFFLUX PROTEIN"/>
    <property type="match status" value="1"/>
</dbReference>